<reference evidence="1" key="1">
    <citation type="journal article" date="2014" name="Front. Microbiol.">
        <title>High frequency of phylogenetically diverse reductive dehalogenase-homologous genes in deep subseafloor sedimentary metagenomes.</title>
        <authorList>
            <person name="Kawai M."/>
            <person name="Futagami T."/>
            <person name="Toyoda A."/>
            <person name="Takaki Y."/>
            <person name="Nishi S."/>
            <person name="Hori S."/>
            <person name="Arai W."/>
            <person name="Tsubouchi T."/>
            <person name="Morono Y."/>
            <person name="Uchiyama I."/>
            <person name="Ito T."/>
            <person name="Fujiyama A."/>
            <person name="Inagaki F."/>
            <person name="Takami H."/>
        </authorList>
    </citation>
    <scope>NUCLEOTIDE SEQUENCE</scope>
    <source>
        <strain evidence="1">Expedition CK06-06</strain>
    </source>
</reference>
<proteinExistence type="predicted"/>
<accession>X1LQD5</accession>
<dbReference type="AlphaFoldDB" id="X1LQD5"/>
<dbReference type="EMBL" id="BARV01012793">
    <property type="protein sequence ID" value="GAI08026.1"/>
    <property type="molecule type" value="Genomic_DNA"/>
</dbReference>
<protein>
    <submittedName>
        <fullName evidence="1">Uncharacterized protein</fullName>
    </submittedName>
</protein>
<evidence type="ECO:0000313" key="1">
    <source>
        <dbReference type="EMBL" id="GAI08026.1"/>
    </source>
</evidence>
<comment type="caution">
    <text evidence="1">The sequence shown here is derived from an EMBL/GenBank/DDBJ whole genome shotgun (WGS) entry which is preliminary data.</text>
</comment>
<organism evidence="1">
    <name type="scientific">marine sediment metagenome</name>
    <dbReference type="NCBI Taxonomy" id="412755"/>
    <lineage>
        <taxon>unclassified sequences</taxon>
        <taxon>metagenomes</taxon>
        <taxon>ecological metagenomes</taxon>
    </lineage>
</organism>
<dbReference type="InterPro" id="IPR049210">
    <property type="entry name" value="DUF6812"/>
</dbReference>
<gene>
    <name evidence="1" type="ORF">S06H3_23508</name>
</gene>
<feature type="non-terminal residue" evidence="1">
    <location>
        <position position="1"/>
    </location>
</feature>
<sequence length="139" mass="15461">VSNEFMPVSGAEIRYPDGKEATVQSAYINKANILFIREVEDGQTQGLGGQVGHKPYPYVPKPFTKAVKLYMPLYTLTGKMHCTERRRAADVLNSEQRFIALTNVEICPSVGKSESGVSFVAVNKGQILSLAELEPRRWE</sequence>
<dbReference type="Pfam" id="PF20660">
    <property type="entry name" value="DUF6812"/>
    <property type="match status" value="1"/>
</dbReference>
<name>X1LQD5_9ZZZZ</name>